<evidence type="ECO:0000256" key="7">
    <source>
        <dbReference type="SAM" id="Phobius"/>
    </source>
</evidence>
<evidence type="ECO:0000313" key="10">
    <source>
        <dbReference type="Proteomes" id="UP000799640"/>
    </source>
</evidence>
<name>A0A6G1HT32_9PEZI</name>
<proteinExistence type="predicted"/>
<dbReference type="GO" id="GO:0005637">
    <property type="term" value="C:nuclear inner membrane"/>
    <property type="evidence" value="ECO:0007669"/>
    <property type="project" value="UniProtKB-SubCell"/>
</dbReference>
<dbReference type="PANTHER" id="PTHR28538:SF1">
    <property type="entry name" value="INTEGRAL INNER NUCLEAR MEMBRANE PROTEIN IMA1"/>
    <property type="match status" value="1"/>
</dbReference>
<dbReference type="Proteomes" id="UP000799640">
    <property type="component" value="Unassembled WGS sequence"/>
</dbReference>
<feature type="region of interest" description="Disordered" evidence="6">
    <location>
        <begin position="373"/>
        <end position="392"/>
    </location>
</feature>
<evidence type="ECO:0000259" key="8">
    <source>
        <dbReference type="Pfam" id="PF09779"/>
    </source>
</evidence>
<evidence type="ECO:0000256" key="2">
    <source>
        <dbReference type="ARBA" id="ARBA00022692"/>
    </source>
</evidence>
<evidence type="ECO:0000256" key="6">
    <source>
        <dbReference type="SAM" id="MobiDB-lite"/>
    </source>
</evidence>
<dbReference type="InterPro" id="IPR018617">
    <property type="entry name" value="Ima1_N"/>
</dbReference>
<accession>A0A6G1HT32</accession>
<keyword evidence="10" id="KW-1185">Reference proteome</keyword>
<organism evidence="9 10">
    <name type="scientific">Trichodelitschia bisporula</name>
    <dbReference type="NCBI Taxonomy" id="703511"/>
    <lineage>
        <taxon>Eukaryota</taxon>
        <taxon>Fungi</taxon>
        <taxon>Dikarya</taxon>
        <taxon>Ascomycota</taxon>
        <taxon>Pezizomycotina</taxon>
        <taxon>Dothideomycetes</taxon>
        <taxon>Dothideomycetes incertae sedis</taxon>
        <taxon>Phaeotrichales</taxon>
        <taxon>Phaeotrichaceae</taxon>
        <taxon>Trichodelitschia</taxon>
    </lineage>
</organism>
<feature type="transmembrane region" description="Helical" evidence="7">
    <location>
        <begin position="546"/>
        <end position="565"/>
    </location>
</feature>
<dbReference type="PANTHER" id="PTHR28538">
    <property type="entry name" value="INTEGRAL INNER NUCLEAR MEMBRANE PROTEIN IMA1"/>
    <property type="match status" value="1"/>
</dbReference>
<feature type="region of interest" description="Disordered" evidence="6">
    <location>
        <begin position="42"/>
        <end position="76"/>
    </location>
</feature>
<evidence type="ECO:0000256" key="3">
    <source>
        <dbReference type="ARBA" id="ARBA00022989"/>
    </source>
</evidence>
<dbReference type="EMBL" id="ML996698">
    <property type="protein sequence ID" value="KAF2399071.1"/>
    <property type="molecule type" value="Genomic_DNA"/>
</dbReference>
<dbReference type="AlphaFoldDB" id="A0A6G1HT32"/>
<feature type="domain" description="Ima1 N-terminal" evidence="8">
    <location>
        <begin position="9"/>
        <end position="136"/>
    </location>
</feature>
<keyword evidence="4 7" id="KW-0472">Membrane</keyword>
<evidence type="ECO:0000256" key="4">
    <source>
        <dbReference type="ARBA" id="ARBA00023136"/>
    </source>
</evidence>
<keyword evidence="3 7" id="KW-1133">Transmembrane helix</keyword>
<gene>
    <name evidence="9" type="ORF">EJ06DRAFT_69232</name>
</gene>
<sequence>MASLIRRRLTCFYCGTPSDRRATRQLREWKCDSCEAVNYLDENGQITDPPPQSTPGSAKYARPSPRPMSPDLEPMRNSPFCTTCQKNQHLYHQALSSYLPDVDGPDAREYEDAFETYKAGLEKRYPQICADCAPRVNDRLRATVYAAKTDHLRRMMDKTKRGGLAGNKGTFRWKDVGLSLGGLGWSLSVLVQLVYNALGMLTPELELVEDSGRKWRGVSHVASCTVHSFQAGVVRESCFDAVRSFAVLAVALSSVTCWWNPQLRKRLHQGGQLHGQLEHMLMQWVVLVTRIGAGWGESRADKLPFDYRAVHAFMFIFMILTSIRSLWIVKHSTTPRISFAGLKPVVPPEGAVTAPKKGADFFRSSTSSTSFPISALARRAPSPPSDDDAIHNPRSYGMDLVPYNPEENDPNQMEWTPTRPQTFNPRPIQRPPQPASPTGPSPFRGILPAAPVPPAHKPYKPAVQFTRASEASKEKFNAAMAFGGKSSPLQLGRERSSFALAESRLQLPGEGGETGLEEMFGNVVSIRDEPPEVRARREAARAPGSWVPAVGAVGAGIAGAAYWLANV</sequence>
<evidence type="ECO:0000313" key="9">
    <source>
        <dbReference type="EMBL" id="KAF2399071.1"/>
    </source>
</evidence>
<comment type="subcellular location">
    <subcellularLocation>
        <location evidence="1">Nucleus inner membrane</location>
        <topology evidence="1">Multi-pass membrane protein</topology>
    </subcellularLocation>
</comment>
<feature type="compositionally biased region" description="Pro residues" evidence="6">
    <location>
        <begin position="428"/>
        <end position="440"/>
    </location>
</feature>
<keyword evidence="5" id="KW-0539">Nucleus</keyword>
<feature type="transmembrane region" description="Helical" evidence="7">
    <location>
        <begin position="308"/>
        <end position="329"/>
    </location>
</feature>
<dbReference type="GO" id="GO:0071765">
    <property type="term" value="P:nuclear inner membrane organization"/>
    <property type="evidence" value="ECO:0007669"/>
    <property type="project" value="InterPro"/>
</dbReference>
<evidence type="ECO:0000256" key="1">
    <source>
        <dbReference type="ARBA" id="ARBA00004473"/>
    </source>
</evidence>
<evidence type="ECO:0000256" key="5">
    <source>
        <dbReference type="ARBA" id="ARBA00023242"/>
    </source>
</evidence>
<dbReference type="Pfam" id="PF09779">
    <property type="entry name" value="Ima1_N"/>
    <property type="match status" value="1"/>
</dbReference>
<feature type="region of interest" description="Disordered" evidence="6">
    <location>
        <begin position="418"/>
        <end position="444"/>
    </location>
</feature>
<keyword evidence="2 7" id="KW-0812">Transmembrane</keyword>
<reference evidence="9" key="1">
    <citation type="journal article" date="2020" name="Stud. Mycol.">
        <title>101 Dothideomycetes genomes: a test case for predicting lifestyles and emergence of pathogens.</title>
        <authorList>
            <person name="Haridas S."/>
            <person name="Albert R."/>
            <person name="Binder M."/>
            <person name="Bloem J."/>
            <person name="Labutti K."/>
            <person name="Salamov A."/>
            <person name="Andreopoulos B."/>
            <person name="Baker S."/>
            <person name="Barry K."/>
            <person name="Bills G."/>
            <person name="Bluhm B."/>
            <person name="Cannon C."/>
            <person name="Castanera R."/>
            <person name="Culley D."/>
            <person name="Daum C."/>
            <person name="Ezra D."/>
            <person name="Gonzalez J."/>
            <person name="Henrissat B."/>
            <person name="Kuo A."/>
            <person name="Liang C."/>
            <person name="Lipzen A."/>
            <person name="Lutzoni F."/>
            <person name="Magnuson J."/>
            <person name="Mondo S."/>
            <person name="Nolan M."/>
            <person name="Ohm R."/>
            <person name="Pangilinan J."/>
            <person name="Park H.-J."/>
            <person name="Ramirez L."/>
            <person name="Alfaro M."/>
            <person name="Sun H."/>
            <person name="Tritt A."/>
            <person name="Yoshinaga Y."/>
            <person name="Zwiers L.-H."/>
            <person name="Turgeon B."/>
            <person name="Goodwin S."/>
            <person name="Spatafora J."/>
            <person name="Crous P."/>
            <person name="Grigoriev I."/>
        </authorList>
    </citation>
    <scope>NUCLEOTIDE SEQUENCE</scope>
    <source>
        <strain evidence="9">CBS 262.69</strain>
    </source>
</reference>
<dbReference type="GO" id="GO:0034506">
    <property type="term" value="C:chromosome, centromeric core domain"/>
    <property type="evidence" value="ECO:0007669"/>
    <property type="project" value="TreeGrafter"/>
</dbReference>
<dbReference type="OrthoDB" id="5966927at2759"/>
<protein>
    <recommendedName>
        <fullName evidence="8">Ima1 N-terminal domain-containing protein</fullName>
    </recommendedName>
</protein>
<dbReference type="InterPro" id="IPR042321">
    <property type="entry name" value="Ima1"/>
</dbReference>
<dbReference type="GO" id="GO:0034992">
    <property type="term" value="C:microtubule organizing center attachment site"/>
    <property type="evidence" value="ECO:0007669"/>
    <property type="project" value="TreeGrafter"/>
</dbReference>
<dbReference type="GO" id="GO:0044732">
    <property type="term" value="C:mitotic spindle pole body"/>
    <property type="evidence" value="ECO:0007669"/>
    <property type="project" value="TreeGrafter"/>
</dbReference>